<sequence>MKVDLERVIAAMLAAQPNMRLNYGEIAKMYGGNANYNSMEHRFRAWRKMAENLRVTAGAGTPQQNPQTHARPPRTPRTPRTPKIRKSGLEQPSPASKNYTPKVTNPKVSEEPSMIIEVSSDDMTPIKPKIKADNEFSRSLMGIKRHHLEESVDDEYGDDEGEGTPEQIPKRAKREAFLVDAAQLPAFDLERDLIFDSQTNGYDLFLPSVSMTDAEAYRAGAASLDSLMRTAGVDTADNEA</sequence>
<dbReference type="EMBL" id="JAPQKN010000002">
    <property type="protein sequence ID" value="KAJ5167704.1"/>
    <property type="molecule type" value="Genomic_DNA"/>
</dbReference>
<evidence type="ECO:0000256" key="1">
    <source>
        <dbReference type="SAM" id="MobiDB-lite"/>
    </source>
</evidence>
<dbReference type="GeneID" id="81424599"/>
<dbReference type="RefSeq" id="XP_056544165.1">
    <property type="nucleotide sequence ID" value="XM_056685423.1"/>
</dbReference>
<feature type="region of interest" description="Disordered" evidence="1">
    <location>
        <begin position="57"/>
        <end position="109"/>
    </location>
</feature>
<feature type="compositionally biased region" description="Polar residues" evidence="1">
    <location>
        <begin position="93"/>
        <end position="107"/>
    </location>
</feature>
<name>A0A9W9I6S0_9EURO</name>
<proteinExistence type="predicted"/>
<reference evidence="2" key="2">
    <citation type="journal article" date="2023" name="IMA Fungus">
        <title>Comparative genomic study of the Penicillium genus elucidates a diverse pangenome and 15 lateral gene transfer events.</title>
        <authorList>
            <person name="Petersen C."/>
            <person name="Sorensen T."/>
            <person name="Nielsen M.R."/>
            <person name="Sondergaard T.E."/>
            <person name="Sorensen J.L."/>
            <person name="Fitzpatrick D.A."/>
            <person name="Frisvad J.C."/>
            <person name="Nielsen K.L."/>
        </authorList>
    </citation>
    <scope>NUCLEOTIDE SEQUENCE</scope>
    <source>
        <strain evidence="2">IBT 26290</strain>
    </source>
</reference>
<keyword evidence="3" id="KW-1185">Reference proteome</keyword>
<comment type="caution">
    <text evidence="2">The sequence shown here is derived from an EMBL/GenBank/DDBJ whole genome shotgun (WGS) entry which is preliminary data.</text>
</comment>
<dbReference type="OrthoDB" id="4828117at2759"/>
<reference evidence="2" key="1">
    <citation type="submission" date="2022-11" db="EMBL/GenBank/DDBJ databases">
        <authorList>
            <person name="Petersen C."/>
        </authorList>
    </citation>
    <scope>NUCLEOTIDE SEQUENCE</scope>
    <source>
        <strain evidence="2">IBT 26290</strain>
    </source>
</reference>
<evidence type="ECO:0000313" key="3">
    <source>
        <dbReference type="Proteomes" id="UP001149163"/>
    </source>
</evidence>
<accession>A0A9W9I6S0</accession>
<protein>
    <submittedName>
        <fullName evidence="2">Uncharacterized protein</fullName>
    </submittedName>
</protein>
<dbReference type="Proteomes" id="UP001149163">
    <property type="component" value="Unassembled WGS sequence"/>
</dbReference>
<organism evidence="2 3">
    <name type="scientific">Penicillium canariense</name>
    <dbReference type="NCBI Taxonomy" id="189055"/>
    <lineage>
        <taxon>Eukaryota</taxon>
        <taxon>Fungi</taxon>
        <taxon>Dikarya</taxon>
        <taxon>Ascomycota</taxon>
        <taxon>Pezizomycotina</taxon>
        <taxon>Eurotiomycetes</taxon>
        <taxon>Eurotiomycetidae</taxon>
        <taxon>Eurotiales</taxon>
        <taxon>Aspergillaceae</taxon>
        <taxon>Penicillium</taxon>
    </lineage>
</organism>
<dbReference type="AlphaFoldDB" id="A0A9W9I6S0"/>
<evidence type="ECO:0000313" key="2">
    <source>
        <dbReference type="EMBL" id="KAJ5167704.1"/>
    </source>
</evidence>
<gene>
    <name evidence="2" type="ORF">N7482_003298</name>
</gene>